<evidence type="ECO:0000256" key="1">
    <source>
        <dbReference type="SAM" id="MobiDB-lite"/>
    </source>
</evidence>
<proteinExistence type="predicted"/>
<comment type="caution">
    <text evidence="2">The sequence shown here is derived from an EMBL/GenBank/DDBJ whole genome shotgun (WGS) entry which is preliminary data.</text>
</comment>
<name>A0A9P0KLK8_ACAOB</name>
<dbReference type="Proteomes" id="UP001152888">
    <property type="component" value="Unassembled WGS sequence"/>
</dbReference>
<feature type="region of interest" description="Disordered" evidence="1">
    <location>
        <begin position="116"/>
        <end position="139"/>
    </location>
</feature>
<evidence type="ECO:0000313" key="2">
    <source>
        <dbReference type="EMBL" id="CAH1977416.1"/>
    </source>
</evidence>
<dbReference type="AlphaFoldDB" id="A0A9P0KLK8"/>
<gene>
    <name evidence="2" type="ORF">ACAOBT_LOCUS12640</name>
</gene>
<feature type="compositionally biased region" description="Acidic residues" evidence="1">
    <location>
        <begin position="125"/>
        <end position="136"/>
    </location>
</feature>
<accession>A0A9P0KLK8</accession>
<dbReference type="EMBL" id="CAKOFQ010006858">
    <property type="protein sequence ID" value="CAH1977416.1"/>
    <property type="molecule type" value="Genomic_DNA"/>
</dbReference>
<evidence type="ECO:0000313" key="3">
    <source>
        <dbReference type="Proteomes" id="UP001152888"/>
    </source>
</evidence>
<keyword evidence="3" id="KW-1185">Reference proteome</keyword>
<sequence>MFNSNCSHVFWPTQGPTCSLIIMCKKDELLIAPIYLHLKYLYWQTSCIGPALTHTFYGPLILAVLYETWMDMKVHAKRKAAALRAARTVGGASQHKLSDTEIRILTYLTEEGIHGQRNKSVVSDSAEEEGEEDGEADLSMNQENQEEHDYYDTVPEMEEEHLMESVQESERDLESPRGAITEEAFQEFAQLSDELNHRVEELTGHVASIKQEVIEIRNIMVKETAERRKTNALLQQLLLEMKNK</sequence>
<reference evidence="2" key="1">
    <citation type="submission" date="2022-03" db="EMBL/GenBank/DDBJ databases">
        <authorList>
            <person name="Sayadi A."/>
        </authorList>
    </citation>
    <scope>NUCLEOTIDE SEQUENCE</scope>
</reference>
<protein>
    <submittedName>
        <fullName evidence="2">Uncharacterized protein</fullName>
    </submittedName>
</protein>
<organism evidence="2 3">
    <name type="scientific">Acanthoscelides obtectus</name>
    <name type="common">Bean weevil</name>
    <name type="synonym">Bruchus obtectus</name>
    <dbReference type="NCBI Taxonomy" id="200917"/>
    <lineage>
        <taxon>Eukaryota</taxon>
        <taxon>Metazoa</taxon>
        <taxon>Ecdysozoa</taxon>
        <taxon>Arthropoda</taxon>
        <taxon>Hexapoda</taxon>
        <taxon>Insecta</taxon>
        <taxon>Pterygota</taxon>
        <taxon>Neoptera</taxon>
        <taxon>Endopterygota</taxon>
        <taxon>Coleoptera</taxon>
        <taxon>Polyphaga</taxon>
        <taxon>Cucujiformia</taxon>
        <taxon>Chrysomeloidea</taxon>
        <taxon>Chrysomelidae</taxon>
        <taxon>Bruchinae</taxon>
        <taxon>Bruchini</taxon>
        <taxon>Acanthoscelides</taxon>
    </lineage>
</organism>